<accession>A0ABX0HT66</accession>
<keyword evidence="1" id="KW-0472">Membrane</keyword>
<dbReference type="EMBL" id="JAAOCD010000003">
    <property type="protein sequence ID" value="NHK98225.1"/>
    <property type="molecule type" value="Genomic_DNA"/>
</dbReference>
<dbReference type="Pfam" id="PF12279">
    <property type="entry name" value="DUF3619"/>
    <property type="match status" value="1"/>
</dbReference>
<gene>
    <name evidence="2" type="ORF">G7087_07530</name>
</gene>
<sequence>MTQTSFTDADVLRARFAARIAASLTERADELPHDLTERLRVAREQALSRARAVRREVAAESVVSVAGGAAARSGPPWWQRLAIVLPLVMLVAGLVLIREHDLREQIMAAADIDSVLLADDLPPDAYSDPGFAEFLKTQQP</sequence>
<keyword evidence="1" id="KW-0812">Transmembrane</keyword>
<feature type="transmembrane region" description="Helical" evidence="1">
    <location>
        <begin position="77"/>
        <end position="97"/>
    </location>
</feature>
<organism evidence="2 3">
    <name type="scientific">Rubrivivax benzoatilyticus</name>
    <dbReference type="NCBI Taxonomy" id="316997"/>
    <lineage>
        <taxon>Bacteria</taxon>
        <taxon>Pseudomonadati</taxon>
        <taxon>Pseudomonadota</taxon>
        <taxon>Betaproteobacteria</taxon>
        <taxon>Burkholderiales</taxon>
        <taxon>Sphaerotilaceae</taxon>
        <taxon>Rubrivivax</taxon>
    </lineage>
</organism>
<name>A0ABX0HT66_9BURK</name>
<reference evidence="2 3" key="1">
    <citation type="submission" date="2020-03" db="EMBL/GenBank/DDBJ databases">
        <title>Rubrivivax benzoatilyticus JA2 (sequenced after 10 years sub-culturing).</title>
        <authorList>
            <person name="Gupta D."/>
            <person name="Chintalapati S."/>
            <person name="Chintalapati V.R."/>
        </authorList>
    </citation>
    <scope>NUCLEOTIDE SEQUENCE [LARGE SCALE GENOMIC DNA]</scope>
    <source>
        <strain evidence="2 3">JA2-Mal</strain>
    </source>
</reference>
<dbReference type="Proteomes" id="UP000802098">
    <property type="component" value="Unassembled WGS sequence"/>
</dbReference>
<evidence type="ECO:0000313" key="3">
    <source>
        <dbReference type="Proteomes" id="UP000802098"/>
    </source>
</evidence>
<comment type="caution">
    <text evidence="2">The sequence shown here is derived from an EMBL/GenBank/DDBJ whole genome shotgun (WGS) entry which is preliminary data.</text>
</comment>
<dbReference type="RefSeq" id="WP_009859045.1">
    <property type="nucleotide sequence ID" value="NZ_JAAOCD010000003.1"/>
</dbReference>
<dbReference type="InterPro" id="IPR022064">
    <property type="entry name" value="DUF3619"/>
</dbReference>
<protein>
    <submittedName>
        <fullName evidence="2">DUF3619 family protein</fullName>
    </submittedName>
</protein>
<keyword evidence="3" id="KW-1185">Reference proteome</keyword>
<evidence type="ECO:0000256" key="1">
    <source>
        <dbReference type="SAM" id="Phobius"/>
    </source>
</evidence>
<proteinExistence type="predicted"/>
<keyword evidence="1" id="KW-1133">Transmembrane helix</keyword>
<evidence type="ECO:0000313" key="2">
    <source>
        <dbReference type="EMBL" id="NHK98225.1"/>
    </source>
</evidence>